<dbReference type="Pfam" id="PF08021">
    <property type="entry name" value="FAD_binding_9"/>
    <property type="match status" value="1"/>
</dbReference>
<dbReference type="Pfam" id="PF04954">
    <property type="entry name" value="SIP"/>
    <property type="match status" value="1"/>
</dbReference>
<dbReference type="InterPro" id="IPR017927">
    <property type="entry name" value="FAD-bd_FR_type"/>
</dbReference>
<dbReference type="Gene3D" id="3.40.50.80">
    <property type="entry name" value="Nucleotide-binding domain of ferredoxin-NADP reductase (FNR) module"/>
    <property type="match status" value="1"/>
</dbReference>
<keyword evidence="3" id="KW-1185">Reference proteome</keyword>
<accession>A0A7M1SZ74</accession>
<dbReference type="PROSITE" id="PS51384">
    <property type="entry name" value="FAD_FR"/>
    <property type="match status" value="1"/>
</dbReference>
<dbReference type="Gene3D" id="2.40.30.10">
    <property type="entry name" value="Translation factors"/>
    <property type="match status" value="1"/>
</dbReference>
<evidence type="ECO:0000259" key="1">
    <source>
        <dbReference type="PROSITE" id="PS51384"/>
    </source>
</evidence>
<evidence type="ECO:0000313" key="2">
    <source>
        <dbReference type="EMBL" id="QOR72849.1"/>
    </source>
</evidence>
<dbReference type="InterPro" id="IPR039261">
    <property type="entry name" value="FNR_nucleotide-bd"/>
</dbReference>
<dbReference type="InterPro" id="IPR039374">
    <property type="entry name" value="SIP_fam"/>
</dbReference>
<dbReference type="PANTHER" id="PTHR30157:SF0">
    <property type="entry name" value="NADPH-DEPENDENT FERRIC-CHELATE REDUCTASE"/>
    <property type="match status" value="1"/>
</dbReference>
<evidence type="ECO:0000313" key="3">
    <source>
        <dbReference type="Proteomes" id="UP000593758"/>
    </source>
</evidence>
<dbReference type="KEGG" id="halt:IM660_16740"/>
<dbReference type="PANTHER" id="PTHR30157">
    <property type="entry name" value="FERRIC REDUCTASE, NADPH-DEPENDENT"/>
    <property type="match status" value="1"/>
</dbReference>
<dbReference type="Proteomes" id="UP000593758">
    <property type="component" value="Chromosome"/>
</dbReference>
<organism evidence="2 3">
    <name type="scientific">Ruania alkalisoli</name>
    <dbReference type="NCBI Taxonomy" id="2779775"/>
    <lineage>
        <taxon>Bacteria</taxon>
        <taxon>Bacillati</taxon>
        <taxon>Actinomycetota</taxon>
        <taxon>Actinomycetes</taxon>
        <taxon>Micrococcales</taxon>
        <taxon>Ruaniaceae</taxon>
        <taxon>Ruania</taxon>
    </lineage>
</organism>
<gene>
    <name evidence="2" type="ORF">IM660_16740</name>
</gene>
<feature type="domain" description="FAD-binding FR-type" evidence="1">
    <location>
        <begin position="1"/>
        <end position="127"/>
    </location>
</feature>
<dbReference type="EMBL" id="CP063169">
    <property type="protein sequence ID" value="QOR72849.1"/>
    <property type="molecule type" value="Genomic_DNA"/>
</dbReference>
<dbReference type="InterPro" id="IPR017938">
    <property type="entry name" value="Riboflavin_synthase-like_b-brl"/>
</dbReference>
<proteinExistence type="predicted"/>
<dbReference type="CDD" id="cd06193">
    <property type="entry name" value="siderophore_interacting"/>
    <property type="match status" value="1"/>
</dbReference>
<sequence>MAQRAEVVSSERITPHMVRLVFSAPGGGPLDVDPAGYTDTYVKVLLPRPGTGVSEPFDLEEVKERIPAEDWPVMRTYTIRAWDPESGHATIDFVVHGDEGIAGPWAAAARPGDQVQLFGPGRGYAPNPEADWHLLAGDESALPAIAATLEAMPEEAVVRAIIEVADPAEEQPLLTVAGAEVQWIHRSASSVEAEPGEALVAAVRELERPAGRVHAFVHGDADVVKQLRSLLRFEWDVPKEDLSASGYWKRGTNDDQWRTMKRQWVAQMEAEEARRSA</sequence>
<dbReference type="SUPFAM" id="SSF63380">
    <property type="entry name" value="Riboflavin synthase domain-like"/>
    <property type="match status" value="1"/>
</dbReference>
<reference evidence="2 3" key="1">
    <citation type="submission" date="2020-10" db="EMBL/GenBank/DDBJ databases">
        <title>Haloactinobacterium sp. RN3S43, a bacterium isolated from saline soil.</title>
        <authorList>
            <person name="Sun J.-Q."/>
        </authorList>
    </citation>
    <scope>NUCLEOTIDE SEQUENCE [LARGE SCALE GENOMIC DNA]</scope>
    <source>
        <strain evidence="2 3">RN3S43</strain>
    </source>
</reference>
<name>A0A7M1SZ74_9MICO</name>
<dbReference type="InterPro" id="IPR013113">
    <property type="entry name" value="SIP_FAD-bd"/>
</dbReference>
<dbReference type="AlphaFoldDB" id="A0A7M1SZ74"/>
<dbReference type="GO" id="GO:0016491">
    <property type="term" value="F:oxidoreductase activity"/>
    <property type="evidence" value="ECO:0007669"/>
    <property type="project" value="InterPro"/>
</dbReference>
<dbReference type="InterPro" id="IPR007037">
    <property type="entry name" value="SIP_rossman_dom"/>
</dbReference>
<protein>
    <submittedName>
        <fullName evidence="2">Siderophore-interacting protein</fullName>
    </submittedName>
</protein>